<sequence length="66" mass="7449">MIHSNPSWWQVFKSVAASAFGVQTEANRQQDFRSRSFWPYLITGVVFVTAFVLVLVFVVKLILAGS</sequence>
<evidence type="ECO:0000256" key="1">
    <source>
        <dbReference type="SAM" id="Phobius"/>
    </source>
</evidence>
<evidence type="ECO:0008006" key="4">
    <source>
        <dbReference type="Google" id="ProtNLM"/>
    </source>
</evidence>
<dbReference type="Pfam" id="PF11174">
    <property type="entry name" value="DUF2970"/>
    <property type="match status" value="1"/>
</dbReference>
<gene>
    <name evidence="2" type="ORF">HMF8227_02745</name>
</gene>
<evidence type="ECO:0000313" key="2">
    <source>
        <dbReference type="EMBL" id="AWL13196.1"/>
    </source>
</evidence>
<keyword evidence="1" id="KW-0472">Membrane</keyword>
<keyword evidence="1" id="KW-0812">Transmembrane</keyword>
<keyword evidence="1" id="KW-1133">Transmembrane helix</keyword>
<dbReference type="InterPro" id="IPR021344">
    <property type="entry name" value="DUF2970"/>
</dbReference>
<reference evidence="2 3" key="1">
    <citation type="submission" date="2018-05" db="EMBL/GenBank/DDBJ databases">
        <title>Salinimonas sp. HMF8227 Genome sequencing and assembly.</title>
        <authorList>
            <person name="Kang H."/>
            <person name="Kang J."/>
            <person name="Cha I."/>
            <person name="Kim H."/>
            <person name="Joh K."/>
        </authorList>
    </citation>
    <scope>NUCLEOTIDE SEQUENCE [LARGE SCALE GENOMIC DNA]</scope>
    <source>
        <strain evidence="2 3">HMF8227</strain>
    </source>
</reference>
<dbReference type="Proteomes" id="UP000245728">
    <property type="component" value="Chromosome"/>
</dbReference>
<protein>
    <recommendedName>
        <fullName evidence="4">DUF2970 domain-containing protein</fullName>
    </recommendedName>
</protein>
<organism evidence="2 3">
    <name type="scientific">Saliniradius amylolyticus</name>
    <dbReference type="NCBI Taxonomy" id="2183582"/>
    <lineage>
        <taxon>Bacteria</taxon>
        <taxon>Pseudomonadati</taxon>
        <taxon>Pseudomonadota</taxon>
        <taxon>Gammaproteobacteria</taxon>
        <taxon>Alteromonadales</taxon>
        <taxon>Alteromonadaceae</taxon>
        <taxon>Saliniradius</taxon>
    </lineage>
</organism>
<name>A0A2S2E6B1_9ALTE</name>
<evidence type="ECO:0000313" key="3">
    <source>
        <dbReference type="Proteomes" id="UP000245728"/>
    </source>
</evidence>
<dbReference type="AlphaFoldDB" id="A0A2S2E6B1"/>
<dbReference type="RefSeq" id="WP_109340709.1">
    <property type="nucleotide sequence ID" value="NZ_CP029347.1"/>
</dbReference>
<keyword evidence="3" id="KW-1185">Reference proteome</keyword>
<dbReference type="EMBL" id="CP029347">
    <property type="protein sequence ID" value="AWL13196.1"/>
    <property type="molecule type" value="Genomic_DNA"/>
</dbReference>
<feature type="transmembrane region" description="Helical" evidence="1">
    <location>
        <begin position="37"/>
        <end position="63"/>
    </location>
</feature>
<dbReference type="KEGG" id="salh:HMF8227_02745"/>
<accession>A0A2S2E6B1</accession>
<proteinExistence type="predicted"/>
<dbReference type="OrthoDB" id="5625885at2"/>